<keyword evidence="2" id="KW-1185">Reference proteome</keyword>
<name>A0A5N6L5L6_9ROSI</name>
<proteinExistence type="predicted"/>
<dbReference type="EMBL" id="VIBQ01000155">
    <property type="protein sequence ID" value="KAB9092648.1"/>
    <property type="molecule type" value="Genomic_DNA"/>
</dbReference>
<dbReference type="AlphaFoldDB" id="A0A5N6L5L6"/>
<reference evidence="1 2" key="1">
    <citation type="submission" date="2019-06" db="EMBL/GenBank/DDBJ databases">
        <title>A chromosomal-level reference genome of Carpinus fangiana (Coryloideae, Betulaceae).</title>
        <authorList>
            <person name="Yang X."/>
            <person name="Wang Z."/>
            <person name="Zhang L."/>
            <person name="Hao G."/>
            <person name="Liu J."/>
            <person name="Yang Y."/>
        </authorList>
    </citation>
    <scope>NUCLEOTIDE SEQUENCE [LARGE SCALE GENOMIC DNA]</scope>
    <source>
        <strain evidence="1">Cfa_2016G</strain>
        <tissue evidence="1">Leaf</tissue>
    </source>
</reference>
<protein>
    <submittedName>
        <fullName evidence="1">Uncharacterized protein</fullName>
    </submittedName>
</protein>
<dbReference type="Proteomes" id="UP000327013">
    <property type="component" value="Unassembled WGS sequence"/>
</dbReference>
<evidence type="ECO:0000313" key="1">
    <source>
        <dbReference type="EMBL" id="KAB9092648.1"/>
    </source>
</evidence>
<organism evidence="1 2">
    <name type="scientific">Carpinus fangiana</name>
    <dbReference type="NCBI Taxonomy" id="176857"/>
    <lineage>
        <taxon>Eukaryota</taxon>
        <taxon>Viridiplantae</taxon>
        <taxon>Streptophyta</taxon>
        <taxon>Embryophyta</taxon>
        <taxon>Tracheophyta</taxon>
        <taxon>Spermatophyta</taxon>
        <taxon>Magnoliopsida</taxon>
        <taxon>eudicotyledons</taxon>
        <taxon>Gunneridae</taxon>
        <taxon>Pentapetalae</taxon>
        <taxon>rosids</taxon>
        <taxon>fabids</taxon>
        <taxon>Fagales</taxon>
        <taxon>Betulaceae</taxon>
        <taxon>Carpinus</taxon>
    </lineage>
</organism>
<accession>A0A5N6L5L6</accession>
<sequence length="220" mass="23572">MSNYGGEGRFPIDVAHGNEAIWAALEEQGRQIAEIRDMLVGLGLNANRNQDTNVQCAGDFARGQHGIEEMFIDTLKSIGDSELIFDSGIGDMSVGNTMVLKPSGIAPITISLLHSSVISVDGFYCFDGGGIVWVDGSPSMQSVGIIGERKFFFNGSRFEFNKVFRKGYSFKEATCPGIENLSNPLLQGTSVFIAIGHRLSALCPTSITNPECGTGKGPLL</sequence>
<comment type="caution">
    <text evidence="1">The sequence shown here is derived from an EMBL/GenBank/DDBJ whole genome shotgun (WGS) entry which is preliminary data.</text>
</comment>
<evidence type="ECO:0000313" key="2">
    <source>
        <dbReference type="Proteomes" id="UP000327013"/>
    </source>
</evidence>
<gene>
    <name evidence="1" type="ORF">FH972_026959</name>
</gene>